<feature type="region of interest" description="Disordered" evidence="1">
    <location>
        <begin position="82"/>
        <end position="113"/>
    </location>
</feature>
<name>A0A7R9CMD9_TIMCR</name>
<dbReference type="EMBL" id="OC317705">
    <property type="protein sequence ID" value="CAD7398546.1"/>
    <property type="molecule type" value="Genomic_DNA"/>
</dbReference>
<evidence type="ECO:0000313" key="2">
    <source>
        <dbReference type="EMBL" id="CAD7398546.1"/>
    </source>
</evidence>
<reference evidence="2" key="1">
    <citation type="submission" date="2020-11" db="EMBL/GenBank/DDBJ databases">
        <authorList>
            <person name="Tran Van P."/>
        </authorList>
    </citation>
    <scope>NUCLEOTIDE SEQUENCE</scope>
</reference>
<dbReference type="AlphaFoldDB" id="A0A7R9CMD9"/>
<protein>
    <submittedName>
        <fullName evidence="2">Uncharacterized protein</fullName>
    </submittedName>
</protein>
<proteinExistence type="predicted"/>
<gene>
    <name evidence="2" type="ORF">TCEB3V08_LOCUS4545</name>
</gene>
<sequence>MSLVPHTIHGGDPLHTNTGLADPLADARTYPLVTLAHTLNTPVHTLALETPRTISRELRTEYTAISERVYIGVVPAKGLESSTSRIKKARIKRTQTPPDVSPSSPHTSPSPLITQSNEKVAAYLLYKEGDRENKERSQEYVATTLLLHARNSMTENQICLIPTRQGHGANDVVSNVYDTMFTRFWGNIGSLNIFCTPAIALRLRQFVSPLSDRFNTLAINGPVTWRSRGKVSDFCAGGRGSILGPGTDLSDYQTLPSPLARHLVGKLQLLVDKGVENVS</sequence>
<organism evidence="2">
    <name type="scientific">Timema cristinae</name>
    <name type="common">Walking stick</name>
    <dbReference type="NCBI Taxonomy" id="61476"/>
    <lineage>
        <taxon>Eukaryota</taxon>
        <taxon>Metazoa</taxon>
        <taxon>Ecdysozoa</taxon>
        <taxon>Arthropoda</taxon>
        <taxon>Hexapoda</taxon>
        <taxon>Insecta</taxon>
        <taxon>Pterygota</taxon>
        <taxon>Neoptera</taxon>
        <taxon>Polyneoptera</taxon>
        <taxon>Phasmatodea</taxon>
        <taxon>Timematodea</taxon>
        <taxon>Timematoidea</taxon>
        <taxon>Timematidae</taxon>
        <taxon>Timema</taxon>
    </lineage>
</organism>
<accession>A0A7R9CMD9</accession>
<evidence type="ECO:0000256" key="1">
    <source>
        <dbReference type="SAM" id="MobiDB-lite"/>
    </source>
</evidence>
<feature type="compositionally biased region" description="Low complexity" evidence="1">
    <location>
        <begin position="97"/>
        <end position="111"/>
    </location>
</feature>